<feature type="transmembrane region" description="Helical" evidence="6">
    <location>
        <begin position="56"/>
        <end position="81"/>
    </location>
</feature>
<comment type="subcellular location">
    <subcellularLocation>
        <location evidence="1">Cell membrane</location>
        <topology evidence="1">Multi-pass membrane protein</topology>
    </subcellularLocation>
</comment>
<gene>
    <name evidence="8" type="ORF">DM484_12330</name>
</gene>
<accession>A0A2W4T1F9</accession>
<dbReference type="Pfam" id="PF02656">
    <property type="entry name" value="DUF202"/>
    <property type="match status" value="1"/>
</dbReference>
<dbReference type="GO" id="GO:0005886">
    <property type="term" value="C:plasma membrane"/>
    <property type="evidence" value="ECO:0007669"/>
    <property type="project" value="UniProtKB-SubCell"/>
</dbReference>
<dbReference type="PANTHER" id="PTHR34187">
    <property type="entry name" value="FGR18P"/>
    <property type="match status" value="1"/>
</dbReference>
<feature type="domain" description="DUF202" evidence="7">
    <location>
        <begin position="8"/>
        <end position="84"/>
    </location>
</feature>
<dbReference type="Proteomes" id="UP000249396">
    <property type="component" value="Unassembled WGS sequence"/>
</dbReference>
<proteinExistence type="predicted"/>
<dbReference type="PANTHER" id="PTHR34187:SF2">
    <property type="entry name" value="DUF202 DOMAIN-CONTAINING PROTEIN"/>
    <property type="match status" value="1"/>
</dbReference>
<evidence type="ECO:0000256" key="4">
    <source>
        <dbReference type="ARBA" id="ARBA00022989"/>
    </source>
</evidence>
<evidence type="ECO:0000259" key="7">
    <source>
        <dbReference type="Pfam" id="PF02656"/>
    </source>
</evidence>
<evidence type="ECO:0000256" key="6">
    <source>
        <dbReference type="SAM" id="Phobius"/>
    </source>
</evidence>
<evidence type="ECO:0000256" key="1">
    <source>
        <dbReference type="ARBA" id="ARBA00004651"/>
    </source>
</evidence>
<keyword evidence="3 6" id="KW-0812">Transmembrane</keyword>
<dbReference type="AlphaFoldDB" id="A0A2W4T1F9"/>
<keyword evidence="4 6" id="KW-1133">Transmembrane helix</keyword>
<keyword evidence="2" id="KW-1003">Cell membrane</keyword>
<evidence type="ECO:0000256" key="5">
    <source>
        <dbReference type="ARBA" id="ARBA00023136"/>
    </source>
</evidence>
<evidence type="ECO:0000256" key="3">
    <source>
        <dbReference type="ARBA" id="ARBA00022692"/>
    </source>
</evidence>
<dbReference type="InterPro" id="IPR003807">
    <property type="entry name" value="DUF202"/>
</dbReference>
<reference evidence="8 9" key="1">
    <citation type="journal article" date="2018" name="Aquat. Microb. Ecol.">
        <title>Gammaproteobacterial methanotrophs dominate.</title>
        <authorList>
            <person name="Rissanen A.J."/>
            <person name="Saarenheimo J."/>
            <person name="Tiirola M."/>
            <person name="Peura S."/>
            <person name="Aalto S.L."/>
            <person name="Karvinen A."/>
            <person name="Nykanen H."/>
        </authorList>
    </citation>
    <scope>NUCLEOTIDE SEQUENCE [LARGE SCALE GENOMIC DNA]</scope>
    <source>
        <strain evidence="8">AMbin10</strain>
    </source>
</reference>
<name>A0A2W4T1F9_9GAMM</name>
<sequence>MSDLNDPRVLFAAERTLLAWNRTCLALMAFGFMIERFGLFLRILEPNSRHLPTHNVSAWIGLAFIILGGILCLLSSIQYWRFLRTLKTVEIPERYWTFLPIFNNLVLMLISVMLIAYMLYTVFAV</sequence>
<evidence type="ECO:0000313" key="8">
    <source>
        <dbReference type="EMBL" id="PZN78664.1"/>
    </source>
</evidence>
<protein>
    <recommendedName>
        <fullName evidence="7">DUF202 domain-containing protein</fullName>
    </recommendedName>
</protein>
<feature type="transmembrane region" description="Helical" evidence="6">
    <location>
        <begin position="20"/>
        <end position="44"/>
    </location>
</feature>
<organism evidence="8 9">
    <name type="scientific">Candidatus Methylumidiphilus alinenensis</name>
    <dbReference type="NCBI Taxonomy" id="2202197"/>
    <lineage>
        <taxon>Bacteria</taxon>
        <taxon>Pseudomonadati</taxon>
        <taxon>Pseudomonadota</taxon>
        <taxon>Gammaproteobacteria</taxon>
        <taxon>Methylococcales</taxon>
        <taxon>Candidatus Methylumidiphilus</taxon>
    </lineage>
</organism>
<keyword evidence="5 6" id="KW-0472">Membrane</keyword>
<comment type="caution">
    <text evidence="8">The sequence shown here is derived from an EMBL/GenBank/DDBJ whole genome shotgun (WGS) entry which is preliminary data.</text>
</comment>
<evidence type="ECO:0000313" key="9">
    <source>
        <dbReference type="Proteomes" id="UP000249396"/>
    </source>
</evidence>
<dbReference type="InterPro" id="IPR052053">
    <property type="entry name" value="IM_YidH-like"/>
</dbReference>
<evidence type="ECO:0000256" key="2">
    <source>
        <dbReference type="ARBA" id="ARBA00022475"/>
    </source>
</evidence>
<dbReference type="EMBL" id="QJPH01000314">
    <property type="protein sequence ID" value="PZN78664.1"/>
    <property type="molecule type" value="Genomic_DNA"/>
</dbReference>
<feature type="transmembrane region" description="Helical" evidence="6">
    <location>
        <begin position="101"/>
        <end position="123"/>
    </location>
</feature>